<feature type="domain" description="UPF0033" evidence="1">
    <location>
        <begin position="5"/>
        <end position="72"/>
    </location>
</feature>
<dbReference type="KEGG" id="iag:Igag_1310"/>
<dbReference type="Pfam" id="PF01206">
    <property type="entry name" value="TusA"/>
    <property type="match status" value="1"/>
</dbReference>
<sequence>MQEYILDLSSEECPRPLNLIMDELTKLPNGSTLKALFSSKDCLESIKMVLDSLGFKTALESSDNGFILVVERSMDPNKLYEDEICLCPCREQ</sequence>
<reference evidence="2 3" key="1">
    <citation type="journal article" date="2010" name="Stand. Genomic Sci.">
        <title>Complete genome sequence of Ignisphaera aggregans type strain (AQ1.S1).</title>
        <authorList>
            <person name="Goker M."/>
            <person name="Held B."/>
            <person name="Lapidus A."/>
            <person name="Nolan M."/>
            <person name="Spring S."/>
            <person name="Yasawong M."/>
            <person name="Lucas S."/>
            <person name="Glavina Del Rio T."/>
            <person name="Tice H."/>
            <person name="Cheng J.F."/>
            <person name="Goodwin L."/>
            <person name="Tapia R."/>
            <person name="Pitluck S."/>
            <person name="Liolios K."/>
            <person name="Ivanova N."/>
            <person name="Mavromatis K."/>
            <person name="Mikhailova N."/>
            <person name="Pati A."/>
            <person name="Chen A."/>
            <person name="Palaniappan K."/>
            <person name="Brambilla E."/>
            <person name="Land M."/>
            <person name="Hauser L."/>
            <person name="Chang Y.J."/>
            <person name="Jeffries C.D."/>
            <person name="Brettin T."/>
            <person name="Detter J.C."/>
            <person name="Han C."/>
            <person name="Rohde M."/>
            <person name="Sikorski J."/>
            <person name="Woyke T."/>
            <person name="Bristow J."/>
            <person name="Eisen J.A."/>
            <person name="Markowitz V."/>
            <person name="Hugenholtz P."/>
            <person name="Kyrpides N.C."/>
            <person name="Klenk H.P."/>
        </authorList>
    </citation>
    <scope>NUCLEOTIDE SEQUENCE [LARGE SCALE GENOMIC DNA]</scope>
    <source>
        <strain evidence="3">DSM 17230 / JCM 13409 / AQ1.S1</strain>
    </source>
</reference>
<proteinExistence type="predicted"/>
<evidence type="ECO:0000313" key="2">
    <source>
        <dbReference type="EMBL" id="ADM28114.1"/>
    </source>
</evidence>
<dbReference type="HOGENOM" id="CLU_2406330_0_0_2"/>
<accession>E0SPQ8</accession>
<dbReference type="STRING" id="583356.Igag_1310"/>
<gene>
    <name evidence="2" type="ordered locus">Igag_1310</name>
</gene>
<dbReference type="BioCyc" id="IAGG583356:GHAH-1294-MONOMER"/>
<dbReference type="InterPro" id="IPR036868">
    <property type="entry name" value="TusA-like_sf"/>
</dbReference>
<dbReference type="AlphaFoldDB" id="E0SPQ8"/>
<protein>
    <recommendedName>
        <fullName evidence="1">UPF0033 domain-containing protein</fullName>
    </recommendedName>
</protein>
<dbReference type="SUPFAM" id="SSF64307">
    <property type="entry name" value="SirA-like"/>
    <property type="match status" value="1"/>
</dbReference>
<dbReference type="EMBL" id="CP002098">
    <property type="protein sequence ID" value="ADM28114.1"/>
    <property type="molecule type" value="Genomic_DNA"/>
</dbReference>
<dbReference type="InterPro" id="IPR001455">
    <property type="entry name" value="TusA-like"/>
</dbReference>
<dbReference type="Gene3D" id="3.30.110.40">
    <property type="entry name" value="TusA-like domain"/>
    <property type="match status" value="1"/>
</dbReference>
<evidence type="ECO:0000259" key="1">
    <source>
        <dbReference type="Pfam" id="PF01206"/>
    </source>
</evidence>
<dbReference type="Proteomes" id="UP000001304">
    <property type="component" value="Chromosome"/>
</dbReference>
<evidence type="ECO:0000313" key="3">
    <source>
        <dbReference type="Proteomes" id="UP000001304"/>
    </source>
</evidence>
<organism evidence="2 3">
    <name type="scientific">Ignisphaera aggregans (strain DSM 17230 / JCM 13409 / AQ1.S1)</name>
    <dbReference type="NCBI Taxonomy" id="583356"/>
    <lineage>
        <taxon>Archaea</taxon>
        <taxon>Thermoproteota</taxon>
        <taxon>Thermoprotei</taxon>
        <taxon>Desulfurococcales</taxon>
        <taxon>Desulfurococcaceae</taxon>
        <taxon>Ignisphaera</taxon>
    </lineage>
</organism>
<name>E0SPQ8_IGNAA</name>
<keyword evidence="3" id="KW-1185">Reference proteome</keyword>